<dbReference type="Proteomes" id="UP000238378">
    <property type="component" value="Unassembled WGS sequence"/>
</dbReference>
<reference evidence="2 3" key="1">
    <citation type="submission" date="2018-03" db="EMBL/GenBank/DDBJ databases">
        <title>Draft Genome Sequences of six Lactobacillus pentosus Strains Isolated from Brines of Traditionally Fermented Spanish-Style Green Table Olives.</title>
        <authorList>
            <person name="Calero-Delgado B."/>
            <person name="Martin-Platero A.M."/>
            <person name="Perez-Pulido A.J."/>
            <person name="Benitez-Cabello A."/>
            <person name="Casimiro-Soriguer C.S."/>
            <person name="Martinez-Bueno M."/>
            <person name="Arroyo-Lopez F.N."/>
            <person name="Rodriguez-Gomez F."/>
            <person name="Bautista-Gallego J."/>
            <person name="Garrido-Fernandez A."/>
            <person name="Jimenez-Diaz R."/>
        </authorList>
    </citation>
    <scope>NUCLEOTIDE SEQUENCE [LARGE SCALE GENOMIC DNA]</scope>
    <source>
        <strain evidence="2 3">IG2</strain>
    </source>
</reference>
<comment type="caution">
    <text evidence="2">The sequence shown here is derived from an EMBL/GenBank/DDBJ whole genome shotgun (WGS) entry which is preliminary data.</text>
</comment>
<evidence type="ECO:0000256" key="1">
    <source>
        <dbReference type="SAM" id="Phobius"/>
    </source>
</evidence>
<dbReference type="RefSeq" id="WP_105962131.1">
    <property type="nucleotide sequence ID" value="NZ_JBGGVG010000005.1"/>
</dbReference>
<evidence type="ECO:0000313" key="2">
    <source>
        <dbReference type="EMBL" id="PRO84647.1"/>
    </source>
</evidence>
<organism evidence="2 3">
    <name type="scientific">Lactiplantibacillus pentosus</name>
    <name type="common">Lactobacillus pentosus</name>
    <dbReference type="NCBI Taxonomy" id="1589"/>
    <lineage>
        <taxon>Bacteria</taxon>
        <taxon>Bacillati</taxon>
        <taxon>Bacillota</taxon>
        <taxon>Bacilli</taxon>
        <taxon>Lactobacillales</taxon>
        <taxon>Lactobacillaceae</taxon>
        <taxon>Lactiplantibacillus</taxon>
    </lineage>
</organism>
<gene>
    <name evidence="2" type="ORF">C6Y08_19570</name>
</gene>
<accession>A0ABX5CTX1</accession>
<keyword evidence="1" id="KW-0812">Transmembrane</keyword>
<keyword evidence="1" id="KW-1133">Transmembrane helix</keyword>
<feature type="transmembrane region" description="Helical" evidence="1">
    <location>
        <begin position="178"/>
        <end position="197"/>
    </location>
</feature>
<evidence type="ECO:0008006" key="4">
    <source>
        <dbReference type="Google" id="ProtNLM"/>
    </source>
</evidence>
<protein>
    <recommendedName>
        <fullName evidence="4">Polysaccharide chain length determinant N-terminal domain-containing protein</fullName>
    </recommendedName>
</protein>
<keyword evidence="1" id="KW-0472">Membrane</keyword>
<name>A0ABX5CTX1_LACPE</name>
<sequence>MKSKLFFFSDRIAFLRRWWWLLAIGLFGGLLFGAGLRQFGSKPVYKSSVALQAYHSRSKSMSKQAYIKQKKTELNDLSKYSVVVKSYDTIQAVNDSLHYKYGVWINNVDLGQMFGSEVAADGQSLTINCISSSKELSRYGVRAMAHVIKLRIKDADESMNVSFKIIPGYSVQHGNTNVIFYSGIVGIFIMGMVSLGIEFGGLKVQHDEHSESKRN</sequence>
<evidence type="ECO:0000313" key="3">
    <source>
        <dbReference type="Proteomes" id="UP000238378"/>
    </source>
</evidence>
<dbReference type="EMBL" id="PVOB01000459">
    <property type="protein sequence ID" value="PRO84647.1"/>
    <property type="molecule type" value="Genomic_DNA"/>
</dbReference>
<feature type="transmembrane region" description="Helical" evidence="1">
    <location>
        <begin position="18"/>
        <end position="36"/>
    </location>
</feature>
<proteinExistence type="predicted"/>
<keyword evidence="3" id="KW-1185">Reference proteome</keyword>